<sequence length="409" mass="43906">MSDPKPQPQPPRRILTAPNPNPNPKSKIPPPSSDQNTQARPHAITLDLLLTVLSRTLFHPFIAWILVLCLRAQATPYTAPAFLVATGYAIFLSALNVLQSVNDRFAYGEPRRVDLSEEVVVVTGGASGLGLLIARIYGLRGVSVAVLDVKGAEEMEGMMEGMDDAVGYYRCDVGNRGALEETVRRVEMELGTPTVLVHCAAARINGQSLRDVPAEAFQKTIRTNLLAAFHAYQVFLPRMLSAATGGTIVTVSSVLGQLCAAGLADYSASKAGLSAVHRTLEAELRASGDDDKVKMILVEPGQISTPLFQSVQTPNRFFAPVLEPVHVAQEIVSAIDSGRGAVIRLPTFAMLVNWYAVMPAGLQRLARYMSGIDSAVAQASLSQKNPPATSAPLTEQPQQQCEPLSVDKD</sequence>
<name>A0ACD1HJI2_9EURO</name>
<gene>
    <name evidence="1" type="ORF">BO66DRAFT_314989</name>
</gene>
<dbReference type="EMBL" id="KZ824939">
    <property type="protein sequence ID" value="RAH73570.1"/>
    <property type="molecule type" value="Genomic_DNA"/>
</dbReference>
<reference evidence="1" key="1">
    <citation type="submission" date="2018-02" db="EMBL/GenBank/DDBJ databases">
        <title>The genomes of Aspergillus section Nigri reveals drivers in fungal speciation.</title>
        <authorList>
            <consortium name="DOE Joint Genome Institute"/>
            <person name="Vesth T.C."/>
            <person name="Nybo J."/>
            <person name="Theobald S."/>
            <person name="Brandl J."/>
            <person name="Frisvad J.C."/>
            <person name="Nielsen K.F."/>
            <person name="Lyhne E.K."/>
            <person name="Kogle M.E."/>
            <person name="Kuo A."/>
            <person name="Riley R."/>
            <person name="Clum A."/>
            <person name="Nolan M."/>
            <person name="Lipzen A."/>
            <person name="Salamov A."/>
            <person name="Henrissat B."/>
            <person name="Wiebenga A."/>
            <person name="De vries R.P."/>
            <person name="Grigoriev I.V."/>
            <person name="Mortensen U.H."/>
            <person name="Andersen M.R."/>
            <person name="Baker S.E."/>
        </authorList>
    </citation>
    <scope>NUCLEOTIDE SEQUENCE</scope>
    <source>
        <strain evidence="1">CBS 121060</strain>
    </source>
</reference>
<keyword evidence="2" id="KW-1185">Reference proteome</keyword>
<dbReference type="Proteomes" id="UP000249661">
    <property type="component" value="Unassembled WGS sequence"/>
</dbReference>
<evidence type="ECO:0000313" key="1">
    <source>
        <dbReference type="EMBL" id="RAH73570.1"/>
    </source>
</evidence>
<organism evidence="1 2">
    <name type="scientific">Aspergillus aculeatinus CBS 121060</name>
    <dbReference type="NCBI Taxonomy" id="1448322"/>
    <lineage>
        <taxon>Eukaryota</taxon>
        <taxon>Fungi</taxon>
        <taxon>Dikarya</taxon>
        <taxon>Ascomycota</taxon>
        <taxon>Pezizomycotina</taxon>
        <taxon>Eurotiomycetes</taxon>
        <taxon>Eurotiomycetidae</taxon>
        <taxon>Eurotiales</taxon>
        <taxon>Aspergillaceae</taxon>
        <taxon>Aspergillus</taxon>
        <taxon>Aspergillus subgen. Circumdati</taxon>
    </lineage>
</organism>
<proteinExistence type="predicted"/>
<evidence type="ECO:0000313" key="2">
    <source>
        <dbReference type="Proteomes" id="UP000249661"/>
    </source>
</evidence>
<protein>
    <submittedName>
        <fullName evidence="1">NAD(P)-binding protein</fullName>
    </submittedName>
</protein>
<accession>A0ACD1HJI2</accession>